<feature type="compositionally biased region" description="Polar residues" evidence="1">
    <location>
        <begin position="37"/>
        <end position="52"/>
    </location>
</feature>
<feature type="compositionally biased region" description="Basic and acidic residues" evidence="1">
    <location>
        <begin position="78"/>
        <end position="88"/>
    </location>
</feature>
<dbReference type="AlphaFoldDB" id="A0A9W9R6N5"/>
<evidence type="ECO:0000313" key="3">
    <source>
        <dbReference type="Proteomes" id="UP001148299"/>
    </source>
</evidence>
<evidence type="ECO:0000256" key="1">
    <source>
        <dbReference type="SAM" id="MobiDB-lite"/>
    </source>
</evidence>
<feature type="compositionally biased region" description="Low complexity" evidence="1">
    <location>
        <begin position="9"/>
        <end position="21"/>
    </location>
</feature>
<reference evidence="2" key="2">
    <citation type="journal article" date="2023" name="IMA Fungus">
        <title>Comparative genomic study of the Penicillium genus elucidates a diverse pangenome and 15 lateral gene transfer events.</title>
        <authorList>
            <person name="Petersen C."/>
            <person name="Sorensen T."/>
            <person name="Nielsen M.R."/>
            <person name="Sondergaard T.E."/>
            <person name="Sorensen J.L."/>
            <person name="Fitzpatrick D.A."/>
            <person name="Frisvad J.C."/>
            <person name="Nielsen K.L."/>
        </authorList>
    </citation>
    <scope>NUCLEOTIDE SEQUENCE</scope>
    <source>
        <strain evidence="2">IBT 35675</strain>
    </source>
</reference>
<name>A0A9W9R6N5_PENBR</name>
<organism evidence="2 3">
    <name type="scientific">Penicillium brevicompactum</name>
    <dbReference type="NCBI Taxonomy" id="5074"/>
    <lineage>
        <taxon>Eukaryota</taxon>
        <taxon>Fungi</taxon>
        <taxon>Dikarya</taxon>
        <taxon>Ascomycota</taxon>
        <taxon>Pezizomycotina</taxon>
        <taxon>Eurotiomycetes</taxon>
        <taxon>Eurotiomycetidae</taxon>
        <taxon>Eurotiales</taxon>
        <taxon>Aspergillaceae</taxon>
        <taxon>Penicillium</taxon>
    </lineage>
</organism>
<proteinExistence type="predicted"/>
<feature type="region of interest" description="Disordered" evidence="1">
    <location>
        <begin position="1"/>
        <end position="88"/>
    </location>
</feature>
<dbReference type="EMBL" id="JAPZBR010000004">
    <property type="protein sequence ID" value="KAJ5354546.1"/>
    <property type="molecule type" value="Genomic_DNA"/>
</dbReference>
<feature type="region of interest" description="Disordered" evidence="1">
    <location>
        <begin position="189"/>
        <end position="250"/>
    </location>
</feature>
<accession>A0A9W9R6N5</accession>
<feature type="compositionally biased region" description="Basic and acidic residues" evidence="1">
    <location>
        <begin position="205"/>
        <end position="215"/>
    </location>
</feature>
<dbReference type="Proteomes" id="UP001148299">
    <property type="component" value="Unassembled WGS sequence"/>
</dbReference>
<sequence>MPDVHIVNDDASFASSDTFSTKNSTEPVRQLSRRKTVSQLTRKVSKRISQSILGGAQPHPLSERNLKALDDASVSDPYTRRSSDHQLPDAKVYEPIHEDEEEECASVDVEAQKEARLHASYATFCQNFTMSGSTRMSRQFDLTMETEAANDSDQSPAYHTFESLHSPTSKWPGYITVYSKSGPTADAFPISSLGNVDPPVSQLTDQKKNSHDCSRPDTPIYEDNLSKEHPSFEMSRQSDYPQPPPEIMTPDVYMDMQREERERKAARRQRLLNPFRSWFMSSQSSWTRRYEVAE</sequence>
<gene>
    <name evidence="2" type="ORF">N7541_005590</name>
</gene>
<evidence type="ECO:0000313" key="2">
    <source>
        <dbReference type="EMBL" id="KAJ5354546.1"/>
    </source>
</evidence>
<keyword evidence="3" id="KW-1185">Reference proteome</keyword>
<feature type="compositionally biased region" description="Basic and acidic residues" evidence="1">
    <location>
        <begin position="61"/>
        <end position="70"/>
    </location>
</feature>
<reference evidence="2" key="1">
    <citation type="submission" date="2022-12" db="EMBL/GenBank/DDBJ databases">
        <authorList>
            <person name="Petersen C."/>
        </authorList>
    </citation>
    <scope>NUCLEOTIDE SEQUENCE</scope>
    <source>
        <strain evidence="2">IBT 35675</strain>
    </source>
</reference>
<comment type="caution">
    <text evidence="2">The sequence shown here is derived from an EMBL/GenBank/DDBJ whole genome shotgun (WGS) entry which is preliminary data.</text>
</comment>
<protein>
    <submittedName>
        <fullName evidence="2">Uncharacterized protein</fullName>
    </submittedName>
</protein>